<name>A0A1G2CI20_9BACT</name>
<evidence type="ECO:0000256" key="1">
    <source>
        <dbReference type="ARBA" id="ARBA00004141"/>
    </source>
</evidence>
<keyword evidence="7" id="KW-0560">Oxidoreductase</keyword>
<dbReference type="STRING" id="1798652.A3A43_02365"/>
<evidence type="ECO:0000313" key="13">
    <source>
        <dbReference type="EMBL" id="OGZ00862.1"/>
    </source>
</evidence>
<dbReference type="PANTHER" id="PTHR43469">
    <property type="entry name" value="DISULFIDE FORMATION PROTEIN-RELATED"/>
    <property type="match status" value="1"/>
</dbReference>
<dbReference type="SUPFAM" id="SSF158442">
    <property type="entry name" value="DsbB-like"/>
    <property type="match status" value="1"/>
</dbReference>
<sequence length="151" mass="16152">MGFAHGVFESALGFFGKRALLFSFLVALAGVISSLFYSEVAGFPPCVLCWWQRIFLYPQVIILGLALVRKEAAARIYALVLSAAGSLVAAYHSYIFFAGSESTVCPAGVASCTQQFFMEYGYVAIPTMSLTAFLLIIVFLLAGAAARKPAG</sequence>
<dbReference type="Proteomes" id="UP000178495">
    <property type="component" value="Unassembled WGS sequence"/>
</dbReference>
<evidence type="ECO:0000256" key="7">
    <source>
        <dbReference type="ARBA" id="ARBA00023002"/>
    </source>
</evidence>
<dbReference type="InterPro" id="IPR012187">
    <property type="entry name" value="Disulphide_bond_form_BdbC"/>
</dbReference>
<comment type="similarity">
    <text evidence="2">Belongs to the DsbB family. BdbC subfamily.</text>
</comment>
<keyword evidence="9" id="KW-1015">Disulfide bond</keyword>
<keyword evidence="5" id="KW-0249">Electron transport</keyword>
<dbReference type="GO" id="GO:0016020">
    <property type="term" value="C:membrane"/>
    <property type="evidence" value="ECO:0007669"/>
    <property type="project" value="UniProtKB-SubCell"/>
</dbReference>
<keyword evidence="6 12" id="KW-1133">Transmembrane helix</keyword>
<evidence type="ECO:0000256" key="2">
    <source>
        <dbReference type="ARBA" id="ARBA00007602"/>
    </source>
</evidence>
<dbReference type="PIRSF" id="PIRSF036659">
    <property type="entry name" value="BdbC"/>
    <property type="match status" value="1"/>
</dbReference>
<dbReference type="AlphaFoldDB" id="A0A1G2CI20"/>
<evidence type="ECO:0008006" key="15">
    <source>
        <dbReference type="Google" id="ProtNLM"/>
    </source>
</evidence>
<dbReference type="GO" id="GO:0015035">
    <property type="term" value="F:protein-disulfide reductase activity"/>
    <property type="evidence" value="ECO:0007669"/>
    <property type="project" value="InterPro"/>
</dbReference>
<dbReference type="Gene3D" id="1.20.1550.10">
    <property type="entry name" value="DsbB-like"/>
    <property type="match status" value="1"/>
</dbReference>
<dbReference type="Pfam" id="PF02600">
    <property type="entry name" value="DsbB"/>
    <property type="match status" value="1"/>
</dbReference>
<keyword evidence="3" id="KW-0813">Transport</keyword>
<keyword evidence="10" id="KW-0143">Chaperone</keyword>
<organism evidence="13 14">
    <name type="scientific">Candidatus Liptonbacteria bacterium RIFCSPLOWO2_01_FULL_56_20</name>
    <dbReference type="NCBI Taxonomy" id="1798652"/>
    <lineage>
        <taxon>Bacteria</taxon>
        <taxon>Candidatus Liptoniibacteriota</taxon>
    </lineage>
</organism>
<dbReference type="PANTHER" id="PTHR43469:SF1">
    <property type="entry name" value="SPBETA PROPHAGE-DERIVED DISULFIDE BOND FORMATION PROTEIN B"/>
    <property type="match status" value="1"/>
</dbReference>
<evidence type="ECO:0000256" key="11">
    <source>
        <dbReference type="ARBA" id="ARBA00023284"/>
    </source>
</evidence>
<reference evidence="13 14" key="1">
    <citation type="journal article" date="2016" name="Nat. Commun.">
        <title>Thousands of microbial genomes shed light on interconnected biogeochemical processes in an aquifer system.</title>
        <authorList>
            <person name="Anantharaman K."/>
            <person name="Brown C.T."/>
            <person name="Hug L.A."/>
            <person name="Sharon I."/>
            <person name="Castelle C.J."/>
            <person name="Probst A.J."/>
            <person name="Thomas B.C."/>
            <person name="Singh A."/>
            <person name="Wilkins M.J."/>
            <person name="Karaoz U."/>
            <person name="Brodie E.L."/>
            <person name="Williams K.H."/>
            <person name="Hubbard S.S."/>
            <person name="Banfield J.F."/>
        </authorList>
    </citation>
    <scope>NUCLEOTIDE SEQUENCE [LARGE SCALE GENOMIC DNA]</scope>
</reference>
<feature type="transmembrane region" description="Helical" evidence="12">
    <location>
        <begin position="20"/>
        <end position="38"/>
    </location>
</feature>
<accession>A0A1G2CI20</accession>
<evidence type="ECO:0000256" key="12">
    <source>
        <dbReference type="SAM" id="Phobius"/>
    </source>
</evidence>
<proteinExistence type="inferred from homology"/>
<evidence type="ECO:0000256" key="10">
    <source>
        <dbReference type="ARBA" id="ARBA00023186"/>
    </source>
</evidence>
<keyword evidence="4 12" id="KW-0812">Transmembrane</keyword>
<keyword evidence="11" id="KW-0676">Redox-active center</keyword>
<evidence type="ECO:0000256" key="5">
    <source>
        <dbReference type="ARBA" id="ARBA00022982"/>
    </source>
</evidence>
<keyword evidence="8 12" id="KW-0472">Membrane</keyword>
<feature type="transmembrane region" description="Helical" evidence="12">
    <location>
        <begin position="76"/>
        <end position="100"/>
    </location>
</feature>
<dbReference type="GO" id="GO:0006457">
    <property type="term" value="P:protein folding"/>
    <property type="evidence" value="ECO:0007669"/>
    <property type="project" value="InterPro"/>
</dbReference>
<evidence type="ECO:0000256" key="8">
    <source>
        <dbReference type="ARBA" id="ARBA00023136"/>
    </source>
</evidence>
<evidence type="ECO:0000256" key="4">
    <source>
        <dbReference type="ARBA" id="ARBA00022692"/>
    </source>
</evidence>
<comment type="subcellular location">
    <subcellularLocation>
        <location evidence="1">Membrane</location>
        <topology evidence="1">Multi-pass membrane protein</topology>
    </subcellularLocation>
</comment>
<feature type="transmembrane region" description="Helical" evidence="12">
    <location>
        <begin position="50"/>
        <end position="69"/>
    </location>
</feature>
<evidence type="ECO:0000313" key="14">
    <source>
        <dbReference type="Proteomes" id="UP000178495"/>
    </source>
</evidence>
<dbReference type="EMBL" id="MHLC01000026">
    <property type="protein sequence ID" value="OGZ00862.1"/>
    <property type="molecule type" value="Genomic_DNA"/>
</dbReference>
<dbReference type="InterPro" id="IPR023380">
    <property type="entry name" value="DsbB-like_sf"/>
</dbReference>
<evidence type="ECO:0000256" key="9">
    <source>
        <dbReference type="ARBA" id="ARBA00023157"/>
    </source>
</evidence>
<dbReference type="InterPro" id="IPR003752">
    <property type="entry name" value="DiS_bond_form_DsbB/BdbC"/>
</dbReference>
<protein>
    <recommendedName>
        <fullName evidence="15">2-oxoglutarate dehydrogenase</fullName>
    </recommendedName>
</protein>
<gene>
    <name evidence="13" type="ORF">A3A43_02365</name>
</gene>
<evidence type="ECO:0000256" key="3">
    <source>
        <dbReference type="ARBA" id="ARBA00022448"/>
    </source>
</evidence>
<feature type="transmembrane region" description="Helical" evidence="12">
    <location>
        <begin position="120"/>
        <end position="146"/>
    </location>
</feature>
<comment type="caution">
    <text evidence="13">The sequence shown here is derived from an EMBL/GenBank/DDBJ whole genome shotgun (WGS) entry which is preliminary data.</text>
</comment>
<evidence type="ECO:0000256" key="6">
    <source>
        <dbReference type="ARBA" id="ARBA00022989"/>
    </source>
</evidence>